<keyword evidence="2" id="KW-1185">Reference proteome</keyword>
<dbReference type="EMBL" id="WUEK01000005">
    <property type="protein sequence ID" value="MXG89734.1"/>
    <property type="molecule type" value="Genomic_DNA"/>
</dbReference>
<organism evidence="1 2">
    <name type="scientific">Nocardioides flavescens</name>
    <dbReference type="NCBI Taxonomy" id="2691959"/>
    <lineage>
        <taxon>Bacteria</taxon>
        <taxon>Bacillati</taxon>
        <taxon>Actinomycetota</taxon>
        <taxon>Actinomycetes</taxon>
        <taxon>Propionibacteriales</taxon>
        <taxon>Nocardioidaceae</taxon>
        <taxon>Nocardioides</taxon>
    </lineage>
</organism>
<sequence length="85" mass="9205">MPTEILYLTRADGSMSQVRVEETKGKPRVRTLQIASTGYAGVTELAWSVCVKPRGAASLIAVVPSEDRATWTTVARVGTEPRDTL</sequence>
<dbReference type="RefSeq" id="WP_160877503.1">
    <property type="nucleotide sequence ID" value="NZ_WUEK01000005.1"/>
</dbReference>
<name>A0A6L7F2L6_9ACTN</name>
<protein>
    <submittedName>
        <fullName evidence="1">Uncharacterized protein</fullName>
    </submittedName>
</protein>
<dbReference type="Proteomes" id="UP000473325">
    <property type="component" value="Unassembled WGS sequence"/>
</dbReference>
<dbReference type="AlphaFoldDB" id="A0A6L7F2L6"/>
<accession>A0A6L7F2L6</accession>
<evidence type="ECO:0000313" key="1">
    <source>
        <dbReference type="EMBL" id="MXG89734.1"/>
    </source>
</evidence>
<reference evidence="1 2" key="1">
    <citation type="submission" date="2019-12" db="EMBL/GenBank/DDBJ databases">
        <authorList>
            <person name="Kun Z."/>
        </authorList>
    </citation>
    <scope>NUCLEOTIDE SEQUENCE [LARGE SCALE GENOMIC DNA]</scope>
    <source>
        <strain evidence="1 2">YIM 123512</strain>
    </source>
</reference>
<proteinExistence type="predicted"/>
<comment type="caution">
    <text evidence="1">The sequence shown here is derived from an EMBL/GenBank/DDBJ whole genome shotgun (WGS) entry which is preliminary data.</text>
</comment>
<evidence type="ECO:0000313" key="2">
    <source>
        <dbReference type="Proteomes" id="UP000473325"/>
    </source>
</evidence>
<gene>
    <name evidence="1" type="ORF">GRQ65_09245</name>
</gene>